<protein>
    <submittedName>
        <fullName evidence="7">Similar to RNA polymerase-associated protein C651.09c acc. no. O94667</fullName>
    </submittedName>
</protein>
<gene>
    <name evidence="7" type="ORF">PCON_02229</name>
</gene>
<feature type="domain" description="Plus3" evidence="6">
    <location>
        <begin position="245"/>
        <end position="378"/>
    </location>
</feature>
<dbReference type="AlphaFoldDB" id="U4LP86"/>
<dbReference type="eggNOG" id="KOG2402">
    <property type="taxonomic scope" value="Eukaryota"/>
</dbReference>
<keyword evidence="3" id="KW-0804">Transcription</keyword>
<sequence>MNLDDELLALAGDDSDAESVQSDVSAAPPRRSPAPSSPKKRSRAPAPAKRSRKKARRDGSDDDDSEDGDVKSELSDDALSDVDSGAESHHAAQELSSASEDEDDEPSKPLYPLEGKYKDAADKAKLLAMTEIDREAVLEERMAQIEREQQDRHLRNLLKSRTAADNKAAAAASTRKSLRTKSAPKVTAEISKRGKLDELRRNREERKATGRRSSFGDEDASRKLMSDGEDDGDYHDSHYIKDERPINLDDVNSCRIGRTALSKLCDYPGFEDAVQDVFVRLSMFDKETNRNVYRMTQIKGLKTGRTYSMLDGSRRTDKHLILVHGKSERDFPMDLMSDSRFTDSEFNRWKLTLEADKISFPSVSHLRNKAKALNELATRPLTTEEVSAMIAKRNSGKADYLKSIEQRRKLQQRREEAIAAKDDDAVLQIDKELQELEDQQSGPARGETQMQRMARINAENRKRNMAEIRKAEIAEKRAHREALEKAGSGGSTFANPFMRVKTTVKFKHDMENKKDVAVGNSPPVKEKEGTGVGVLASQVPIVKGRKVAGVDDVIASMDLGIEIDI</sequence>
<accession>U4LP86</accession>
<dbReference type="SMART" id="SM00719">
    <property type="entry name" value="Plus3"/>
    <property type="match status" value="1"/>
</dbReference>
<evidence type="ECO:0000313" key="8">
    <source>
        <dbReference type="Proteomes" id="UP000018144"/>
    </source>
</evidence>
<dbReference type="EMBL" id="HF936260">
    <property type="protein sequence ID" value="CCX33966.1"/>
    <property type="molecule type" value="Genomic_DNA"/>
</dbReference>
<keyword evidence="8" id="KW-1185">Reference proteome</keyword>
<name>U4LP86_PYROM</name>
<dbReference type="Proteomes" id="UP000018144">
    <property type="component" value="Unassembled WGS sequence"/>
</dbReference>
<keyword evidence="4" id="KW-0539">Nucleus</keyword>
<feature type="compositionally biased region" description="Low complexity" evidence="5">
    <location>
        <begin position="160"/>
        <end position="175"/>
    </location>
</feature>
<dbReference type="InterPro" id="IPR036128">
    <property type="entry name" value="Plus3-like_sf"/>
</dbReference>
<evidence type="ECO:0000256" key="5">
    <source>
        <dbReference type="SAM" id="MobiDB-lite"/>
    </source>
</evidence>
<dbReference type="GO" id="GO:0003677">
    <property type="term" value="F:DNA binding"/>
    <property type="evidence" value="ECO:0007669"/>
    <property type="project" value="InterPro"/>
</dbReference>
<evidence type="ECO:0000256" key="4">
    <source>
        <dbReference type="ARBA" id="ARBA00023242"/>
    </source>
</evidence>
<proteinExistence type="predicted"/>
<dbReference type="GO" id="GO:1990269">
    <property type="term" value="F:RNA polymerase II C-terminal domain phosphoserine binding"/>
    <property type="evidence" value="ECO:0007669"/>
    <property type="project" value="TreeGrafter"/>
</dbReference>
<dbReference type="SUPFAM" id="SSF159042">
    <property type="entry name" value="Plus3-like"/>
    <property type="match status" value="1"/>
</dbReference>
<dbReference type="InterPro" id="IPR004343">
    <property type="entry name" value="Plus-3_dom"/>
</dbReference>
<feature type="compositionally biased region" description="Basic and acidic residues" evidence="5">
    <location>
        <begin position="190"/>
        <end position="208"/>
    </location>
</feature>
<dbReference type="PROSITE" id="PS51360">
    <property type="entry name" value="PLUS3"/>
    <property type="match status" value="1"/>
</dbReference>
<feature type="compositionally biased region" description="Low complexity" evidence="5">
    <location>
        <begin position="18"/>
        <end position="29"/>
    </location>
</feature>
<feature type="compositionally biased region" description="Basic residues" evidence="5">
    <location>
        <begin position="38"/>
        <end position="56"/>
    </location>
</feature>
<dbReference type="OrthoDB" id="166375at2759"/>
<evidence type="ECO:0000256" key="2">
    <source>
        <dbReference type="ARBA" id="ARBA00023015"/>
    </source>
</evidence>
<reference evidence="7 8" key="1">
    <citation type="journal article" date="2013" name="PLoS Genet.">
        <title>The genome and development-dependent transcriptomes of Pyronema confluens: a window into fungal evolution.</title>
        <authorList>
            <person name="Traeger S."/>
            <person name="Altegoer F."/>
            <person name="Freitag M."/>
            <person name="Gabaldon T."/>
            <person name="Kempken F."/>
            <person name="Kumar A."/>
            <person name="Marcet-Houben M."/>
            <person name="Poggeler S."/>
            <person name="Stajich J.E."/>
            <person name="Nowrousian M."/>
        </authorList>
    </citation>
    <scope>NUCLEOTIDE SEQUENCE [LARGE SCALE GENOMIC DNA]</scope>
    <source>
        <strain evidence="8">CBS 100304</strain>
        <tissue evidence="7">Vegetative mycelium</tissue>
    </source>
</reference>
<keyword evidence="2" id="KW-0805">Transcription regulation</keyword>
<dbReference type="OMA" id="ISGCYAR"/>
<feature type="region of interest" description="Disordered" evidence="5">
    <location>
        <begin position="1"/>
        <end position="117"/>
    </location>
</feature>
<evidence type="ECO:0000313" key="7">
    <source>
        <dbReference type="EMBL" id="CCX33966.1"/>
    </source>
</evidence>
<dbReference type="STRING" id="1076935.U4LP86"/>
<dbReference type="PANTHER" id="PTHR13115">
    <property type="entry name" value="RNA POLYMERASE-ASSOCIATED PROTEIN RTF1 HOMOLOG"/>
    <property type="match status" value="1"/>
</dbReference>
<dbReference type="Gene3D" id="3.90.70.200">
    <property type="entry name" value="Plus-3 domain"/>
    <property type="match status" value="1"/>
</dbReference>
<comment type="subcellular location">
    <subcellularLocation>
        <location evidence="1">Nucleus</location>
    </subcellularLocation>
</comment>
<evidence type="ECO:0000259" key="6">
    <source>
        <dbReference type="PROSITE" id="PS51360"/>
    </source>
</evidence>
<dbReference type="Pfam" id="PF03126">
    <property type="entry name" value="Plus-3"/>
    <property type="match status" value="1"/>
</dbReference>
<dbReference type="PANTHER" id="PTHR13115:SF8">
    <property type="entry name" value="RNA POLYMERASE-ASSOCIATED PROTEIN RTF1 HOMOLOG"/>
    <property type="match status" value="1"/>
</dbReference>
<evidence type="ECO:0000256" key="3">
    <source>
        <dbReference type="ARBA" id="ARBA00023163"/>
    </source>
</evidence>
<dbReference type="GO" id="GO:0016593">
    <property type="term" value="C:Cdc73/Paf1 complex"/>
    <property type="evidence" value="ECO:0007669"/>
    <property type="project" value="TreeGrafter"/>
</dbReference>
<evidence type="ECO:0000256" key="1">
    <source>
        <dbReference type="ARBA" id="ARBA00004123"/>
    </source>
</evidence>
<feature type="compositionally biased region" description="Acidic residues" evidence="5">
    <location>
        <begin position="1"/>
        <end position="17"/>
    </location>
</feature>
<feature type="region of interest" description="Disordered" evidence="5">
    <location>
        <begin position="160"/>
        <end position="233"/>
    </location>
</feature>
<organism evidence="7 8">
    <name type="scientific">Pyronema omphalodes (strain CBS 100304)</name>
    <name type="common">Pyronema confluens</name>
    <dbReference type="NCBI Taxonomy" id="1076935"/>
    <lineage>
        <taxon>Eukaryota</taxon>
        <taxon>Fungi</taxon>
        <taxon>Dikarya</taxon>
        <taxon>Ascomycota</taxon>
        <taxon>Pezizomycotina</taxon>
        <taxon>Pezizomycetes</taxon>
        <taxon>Pezizales</taxon>
        <taxon>Pyronemataceae</taxon>
        <taxon>Pyronema</taxon>
    </lineage>
</organism>